<dbReference type="RefSeq" id="WP_126022069.1">
    <property type="nucleotide sequence ID" value="NZ_JACIFZ010000002.1"/>
</dbReference>
<accession>A0A433MJS8</accession>
<evidence type="ECO:0000313" key="5">
    <source>
        <dbReference type="Proteomes" id="UP000524450"/>
    </source>
</evidence>
<dbReference type="OrthoDB" id="8909878at2"/>
<dbReference type="Proteomes" id="UP000524450">
    <property type="component" value="Unassembled WGS sequence"/>
</dbReference>
<name>A0A433MJS8_9BURK</name>
<evidence type="ECO:0000313" key="2">
    <source>
        <dbReference type="EMBL" id="MBB4221137.1"/>
    </source>
</evidence>
<organism evidence="3 4">
    <name type="scientific">Variovorax guangxiensis</name>
    <dbReference type="NCBI Taxonomy" id="1775474"/>
    <lineage>
        <taxon>Bacteria</taxon>
        <taxon>Pseudomonadati</taxon>
        <taxon>Pseudomonadota</taxon>
        <taxon>Betaproteobacteria</taxon>
        <taxon>Burkholderiales</taxon>
        <taxon>Comamonadaceae</taxon>
        <taxon>Variovorax</taxon>
    </lineage>
</organism>
<dbReference type="EMBL" id="RXFT01000004">
    <property type="protein sequence ID" value="RUR67925.1"/>
    <property type="molecule type" value="Genomic_DNA"/>
</dbReference>
<dbReference type="EMBL" id="JACIFZ010000002">
    <property type="protein sequence ID" value="MBB4221137.1"/>
    <property type="molecule type" value="Genomic_DNA"/>
</dbReference>
<dbReference type="Proteomes" id="UP000281118">
    <property type="component" value="Unassembled WGS sequence"/>
</dbReference>
<proteinExistence type="predicted"/>
<sequence length="99" mass="10920">MTFDFLFRPNHTAYLRRAAALLEEAQMARIEHQAAAEHHSALARMYAERVRRLENELYRQPQGAAHGAAGLAAEAGSADERPQLYSLDGSRKPGLTSAS</sequence>
<gene>
    <name evidence="3" type="ORF">EJP67_12750</name>
    <name evidence="2" type="ORF">GGD71_001897</name>
</gene>
<reference evidence="2 5" key="2">
    <citation type="submission" date="2020-08" db="EMBL/GenBank/DDBJ databases">
        <title>Genomic Encyclopedia of Type Strains, Phase IV (KMG-V): Genome sequencing to study the core and pangenomes of soil and plant-associated prokaryotes.</title>
        <authorList>
            <person name="Whitman W."/>
        </authorList>
    </citation>
    <scope>NUCLEOTIDE SEQUENCE [LARGE SCALE GENOMIC DNA]</scope>
    <source>
        <strain evidence="2 5">34/80</strain>
    </source>
</reference>
<reference evidence="3 4" key="1">
    <citation type="submission" date="2018-12" db="EMBL/GenBank/DDBJ databases">
        <title>The genome sequences of Variovorax guangxiensis DSM 27352.</title>
        <authorList>
            <person name="Gao J."/>
            <person name="Sun J."/>
        </authorList>
    </citation>
    <scope>NUCLEOTIDE SEQUENCE [LARGE SCALE GENOMIC DNA]</scope>
    <source>
        <strain evidence="3 4">DSM 27352</strain>
    </source>
</reference>
<comment type="caution">
    <text evidence="3">The sequence shown here is derived from an EMBL/GenBank/DDBJ whole genome shotgun (WGS) entry which is preliminary data.</text>
</comment>
<evidence type="ECO:0000256" key="1">
    <source>
        <dbReference type="SAM" id="MobiDB-lite"/>
    </source>
</evidence>
<feature type="region of interest" description="Disordered" evidence="1">
    <location>
        <begin position="61"/>
        <end position="99"/>
    </location>
</feature>
<dbReference type="AlphaFoldDB" id="A0A433MJS8"/>
<protein>
    <submittedName>
        <fullName evidence="3">Uncharacterized protein</fullName>
    </submittedName>
</protein>
<evidence type="ECO:0000313" key="4">
    <source>
        <dbReference type="Proteomes" id="UP000281118"/>
    </source>
</evidence>
<evidence type="ECO:0000313" key="3">
    <source>
        <dbReference type="EMBL" id="RUR67925.1"/>
    </source>
</evidence>
<feature type="compositionally biased region" description="Low complexity" evidence="1">
    <location>
        <begin position="63"/>
        <end position="76"/>
    </location>
</feature>